<dbReference type="EMBL" id="BMAV01003397">
    <property type="protein sequence ID" value="GFY42950.1"/>
    <property type="molecule type" value="Genomic_DNA"/>
</dbReference>
<proteinExistence type="predicted"/>
<protein>
    <submittedName>
        <fullName evidence="2">Uncharacterized protein</fullName>
    </submittedName>
</protein>
<dbReference type="OrthoDB" id="6469907at2759"/>
<dbReference type="Proteomes" id="UP000886998">
    <property type="component" value="Unassembled WGS sequence"/>
</dbReference>
<organism evidence="2 3">
    <name type="scientific">Trichonephila inaurata madagascariensis</name>
    <dbReference type="NCBI Taxonomy" id="2747483"/>
    <lineage>
        <taxon>Eukaryota</taxon>
        <taxon>Metazoa</taxon>
        <taxon>Ecdysozoa</taxon>
        <taxon>Arthropoda</taxon>
        <taxon>Chelicerata</taxon>
        <taxon>Arachnida</taxon>
        <taxon>Araneae</taxon>
        <taxon>Araneomorphae</taxon>
        <taxon>Entelegynae</taxon>
        <taxon>Araneoidea</taxon>
        <taxon>Nephilidae</taxon>
        <taxon>Trichonephila</taxon>
        <taxon>Trichonephila inaurata</taxon>
    </lineage>
</organism>
<evidence type="ECO:0000256" key="1">
    <source>
        <dbReference type="SAM" id="MobiDB-lite"/>
    </source>
</evidence>
<feature type="compositionally biased region" description="Pro residues" evidence="1">
    <location>
        <begin position="16"/>
        <end position="30"/>
    </location>
</feature>
<evidence type="ECO:0000313" key="2">
    <source>
        <dbReference type="EMBL" id="GFY42950.1"/>
    </source>
</evidence>
<name>A0A8X6WXC4_9ARAC</name>
<accession>A0A8X6WXC4</accession>
<keyword evidence="3" id="KW-1185">Reference proteome</keyword>
<feature type="region of interest" description="Disordered" evidence="1">
    <location>
        <begin position="1"/>
        <end position="70"/>
    </location>
</feature>
<gene>
    <name evidence="2" type="ORF">TNIN_142381</name>
</gene>
<comment type="caution">
    <text evidence="2">The sequence shown here is derived from an EMBL/GenBank/DDBJ whole genome shotgun (WGS) entry which is preliminary data.</text>
</comment>
<sequence length="108" mass="11667">MMKAKKQKSQASTSAPAPPANNSPKPPPSASQPTTAKHQTQPRPTPQPSPPKTKTSQNTSLLGTLKELQDPQVVELLTTMREIVRISKTDPTQGEKAIELCELLGINF</sequence>
<evidence type="ECO:0000313" key="3">
    <source>
        <dbReference type="Proteomes" id="UP000886998"/>
    </source>
</evidence>
<dbReference type="AlphaFoldDB" id="A0A8X6WXC4"/>
<feature type="compositionally biased region" description="Low complexity" evidence="1">
    <location>
        <begin position="31"/>
        <end position="42"/>
    </location>
</feature>
<reference evidence="2" key="1">
    <citation type="submission" date="2020-08" db="EMBL/GenBank/DDBJ databases">
        <title>Multicomponent nature underlies the extraordinary mechanical properties of spider dragline silk.</title>
        <authorList>
            <person name="Kono N."/>
            <person name="Nakamura H."/>
            <person name="Mori M."/>
            <person name="Yoshida Y."/>
            <person name="Ohtoshi R."/>
            <person name="Malay A.D."/>
            <person name="Moran D.A.P."/>
            <person name="Tomita M."/>
            <person name="Numata K."/>
            <person name="Arakawa K."/>
        </authorList>
    </citation>
    <scope>NUCLEOTIDE SEQUENCE</scope>
</reference>